<evidence type="ECO:0000313" key="3">
    <source>
        <dbReference type="Proteomes" id="UP000799444"/>
    </source>
</evidence>
<protein>
    <recommendedName>
        <fullName evidence="4">Cell death in tomato 1</fullName>
    </recommendedName>
</protein>
<keyword evidence="1" id="KW-0732">Signal</keyword>
<evidence type="ECO:0008006" key="4">
    <source>
        <dbReference type="Google" id="ProtNLM"/>
    </source>
</evidence>
<accession>A0A9P4R829</accession>
<dbReference type="EMBL" id="ML996098">
    <property type="protein sequence ID" value="KAF2740958.1"/>
    <property type="molecule type" value="Genomic_DNA"/>
</dbReference>
<name>A0A9P4R829_9PLEO</name>
<evidence type="ECO:0000313" key="2">
    <source>
        <dbReference type="EMBL" id="KAF2740958.1"/>
    </source>
</evidence>
<feature type="chain" id="PRO_5040473208" description="Cell death in tomato 1" evidence="1">
    <location>
        <begin position="20"/>
        <end position="191"/>
    </location>
</feature>
<proteinExistence type="predicted"/>
<evidence type="ECO:0000256" key="1">
    <source>
        <dbReference type="SAM" id="SignalP"/>
    </source>
</evidence>
<sequence>MFTKSALLSFLAVASIASAAPTEKRADLQPWQITSAGSFSPSGRPGSYPWLTITSNITDPNEITLGKSESDGSDVTVPAGNVGGNCQAKWLMGTSPLDHAWPCDPSGDGWWIMEVVKGDNGDFSTTNFGLKFTRVAEVLYQGSRYSKKFEGTAQLKVGDNMSGTCGGSGVCSWGLKAESKPLLVEQKEVSA</sequence>
<comment type="caution">
    <text evidence="2">The sequence shown here is derived from an EMBL/GenBank/DDBJ whole genome shotgun (WGS) entry which is preliminary data.</text>
</comment>
<gene>
    <name evidence="2" type="ORF">EJ04DRAFT_111426</name>
</gene>
<reference evidence="2" key="1">
    <citation type="journal article" date="2020" name="Stud. Mycol.">
        <title>101 Dothideomycetes genomes: a test case for predicting lifestyles and emergence of pathogens.</title>
        <authorList>
            <person name="Haridas S."/>
            <person name="Albert R."/>
            <person name="Binder M."/>
            <person name="Bloem J."/>
            <person name="Labutti K."/>
            <person name="Salamov A."/>
            <person name="Andreopoulos B."/>
            <person name="Baker S."/>
            <person name="Barry K."/>
            <person name="Bills G."/>
            <person name="Bluhm B."/>
            <person name="Cannon C."/>
            <person name="Castanera R."/>
            <person name="Culley D."/>
            <person name="Daum C."/>
            <person name="Ezra D."/>
            <person name="Gonzalez J."/>
            <person name="Henrissat B."/>
            <person name="Kuo A."/>
            <person name="Liang C."/>
            <person name="Lipzen A."/>
            <person name="Lutzoni F."/>
            <person name="Magnuson J."/>
            <person name="Mondo S."/>
            <person name="Nolan M."/>
            <person name="Ohm R."/>
            <person name="Pangilinan J."/>
            <person name="Park H.-J."/>
            <person name="Ramirez L."/>
            <person name="Alfaro M."/>
            <person name="Sun H."/>
            <person name="Tritt A."/>
            <person name="Yoshinaga Y."/>
            <person name="Zwiers L.-H."/>
            <person name="Turgeon B."/>
            <person name="Goodwin S."/>
            <person name="Spatafora J."/>
            <person name="Crous P."/>
            <person name="Grigoriev I."/>
        </authorList>
    </citation>
    <scope>NUCLEOTIDE SEQUENCE</scope>
    <source>
        <strain evidence="2">CBS 125425</strain>
    </source>
</reference>
<dbReference type="OrthoDB" id="5226619at2759"/>
<organism evidence="2 3">
    <name type="scientific">Polyplosphaeria fusca</name>
    <dbReference type="NCBI Taxonomy" id="682080"/>
    <lineage>
        <taxon>Eukaryota</taxon>
        <taxon>Fungi</taxon>
        <taxon>Dikarya</taxon>
        <taxon>Ascomycota</taxon>
        <taxon>Pezizomycotina</taxon>
        <taxon>Dothideomycetes</taxon>
        <taxon>Pleosporomycetidae</taxon>
        <taxon>Pleosporales</taxon>
        <taxon>Tetraplosphaeriaceae</taxon>
        <taxon>Polyplosphaeria</taxon>
    </lineage>
</organism>
<feature type="signal peptide" evidence="1">
    <location>
        <begin position="1"/>
        <end position="19"/>
    </location>
</feature>
<keyword evidence="3" id="KW-1185">Reference proteome</keyword>
<dbReference type="Proteomes" id="UP000799444">
    <property type="component" value="Unassembled WGS sequence"/>
</dbReference>
<dbReference type="AlphaFoldDB" id="A0A9P4R829"/>